<dbReference type="EMBL" id="LSMT01000359">
    <property type="protein sequence ID" value="PFX19469.1"/>
    <property type="molecule type" value="Genomic_DNA"/>
</dbReference>
<sequence>MHRDSEFWDACANAVNKACNSSRTGSSCRTRVTKHLSRKFKSLSEAEEALEVDYFNSTFDFSEDHKSTPQKSRDTTLDEPLSPIFSCSPSKDARPMASNVGELIKDFIACFKSAISQRLQTQIISYFLKGSTQNLGIEDHHASWLETMFLHFGHKWLCLHRGPAWQCDVDTHSTIESPLQDNECSTSSVVLKVRNLKMRYMFCICGLMFLSQQQEIELGVVAPQEMEKFHRIQPTMSSGQQNPGMYNPLKVEALKKAKECNPQGRWWIKAEACDVRKGLRESVRGIWAGDEDMGDGSLQALYAEYIRRCSFVKKVGTSGRSGLIVRDVERLQTEMEEDLEFLTSGAEAANGLYSKAVEGSRSSDRTMMELAWTVVGFEELIKKVRTFQVQLSVFRQMDNDSAFTDLTSLKWNMLSYLKDLFTKKGTATSHILVFMIADELRNRKPYAIPVKFMPYKSLTDSKLREMELQVEEAMRNAGMTIVGFTTDGKFNSLRTAGHLRPISVLEIIKMSRNEARHMSPNSIARFFQLNRQGNPLGQHAAVSVEDVMWMHSLMSHDSVPFERALFILRRKLFPFMHDPHPWIRDKPEESEDQPEKGANGERIHHREDHNHLLKRIVSRLREGLILDIDLRYLRDALHDPATGLTYEALTGKNKQSVPDCERLIGPGVISFLERKGHIGGASIIRRIHNWHKAFDGRGLTKEQRSTYCRDMKEWLLSDWMPWYSSQPNFSTIDVNRPIKGICGFTQETIVGLVANLESRELRRVEYQKRGLPPEHLRASATDDVEGIIALKHEMLGDIFDVKQFLDAQPKILSEFKKRIDPDLEFFYWSGANERYRDFELPSFNEPSGEGITERLDQIRLSRRGDPGVFVANRASLPQRGQLTVRAHFHRTPVELPPPQLEGQ</sequence>
<gene>
    <name evidence="2" type="ORF">AWC38_SpisGene16142</name>
</gene>
<dbReference type="OrthoDB" id="5980952at2759"/>
<keyword evidence="3" id="KW-1185">Reference proteome</keyword>
<feature type="region of interest" description="Disordered" evidence="1">
    <location>
        <begin position="583"/>
        <end position="605"/>
    </location>
</feature>
<evidence type="ECO:0000256" key="1">
    <source>
        <dbReference type="SAM" id="MobiDB-lite"/>
    </source>
</evidence>
<dbReference type="AlphaFoldDB" id="A0A2B4RRP0"/>
<organism evidence="2 3">
    <name type="scientific">Stylophora pistillata</name>
    <name type="common">Smooth cauliflower coral</name>
    <dbReference type="NCBI Taxonomy" id="50429"/>
    <lineage>
        <taxon>Eukaryota</taxon>
        <taxon>Metazoa</taxon>
        <taxon>Cnidaria</taxon>
        <taxon>Anthozoa</taxon>
        <taxon>Hexacorallia</taxon>
        <taxon>Scleractinia</taxon>
        <taxon>Astrocoeniina</taxon>
        <taxon>Pocilloporidae</taxon>
        <taxon>Stylophora</taxon>
    </lineage>
</organism>
<evidence type="ECO:0000313" key="3">
    <source>
        <dbReference type="Proteomes" id="UP000225706"/>
    </source>
</evidence>
<accession>A0A2B4RRP0</accession>
<comment type="caution">
    <text evidence="2">The sequence shown here is derived from an EMBL/GenBank/DDBJ whole genome shotgun (WGS) entry which is preliminary data.</text>
</comment>
<proteinExistence type="predicted"/>
<reference evidence="3" key="1">
    <citation type="journal article" date="2017" name="bioRxiv">
        <title>Comparative analysis of the genomes of Stylophora pistillata and Acropora digitifera provides evidence for extensive differences between species of corals.</title>
        <authorList>
            <person name="Voolstra C.R."/>
            <person name="Li Y."/>
            <person name="Liew Y.J."/>
            <person name="Baumgarten S."/>
            <person name="Zoccola D."/>
            <person name="Flot J.-F."/>
            <person name="Tambutte S."/>
            <person name="Allemand D."/>
            <person name="Aranda M."/>
        </authorList>
    </citation>
    <scope>NUCLEOTIDE SEQUENCE [LARGE SCALE GENOMIC DNA]</scope>
</reference>
<evidence type="ECO:0000313" key="2">
    <source>
        <dbReference type="EMBL" id="PFX19469.1"/>
    </source>
</evidence>
<dbReference type="Proteomes" id="UP000225706">
    <property type="component" value="Unassembled WGS sequence"/>
</dbReference>
<protein>
    <submittedName>
        <fullName evidence="2">Uncharacterized protein</fullName>
    </submittedName>
</protein>
<name>A0A2B4RRP0_STYPI</name>